<dbReference type="Pfam" id="PF00487">
    <property type="entry name" value="FA_desaturase"/>
    <property type="match status" value="1"/>
</dbReference>
<feature type="domain" description="Fatty acid desaturase" evidence="1">
    <location>
        <begin position="39"/>
        <end position="171"/>
    </location>
</feature>
<comment type="caution">
    <text evidence="2">The sequence shown here is derived from an EMBL/GenBank/DDBJ whole genome shotgun (WGS) entry which is preliminary data.</text>
</comment>
<evidence type="ECO:0000313" key="2">
    <source>
        <dbReference type="EMBL" id="CAI8015299.1"/>
    </source>
</evidence>
<organism evidence="2 3">
    <name type="scientific">Geodia barretti</name>
    <name type="common">Barrett's horny sponge</name>
    <dbReference type="NCBI Taxonomy" id="519541"/>
    <lineage>
        <taxon>Eukaryota</taxon>
        <taxon>Metazoa</taxon>
        <taxon>Porifera</taxon>
        <taxon>Demospongiae</taxon>
        <taxon>Heteroscleromorpha</taxon>
        <taxon>Tetractinellida</taxon>
        <taxon>Astrophorina</taxon>
        <taxon>Geodiidae</taxon>
        <taxon>Geodia</taxon>
    </lineage>
</organism>
<dbReference type="InterPro" id="IPR005804">
    <property type="entry name" value="FA_desaturase_dom"/>
</dbReference>
<dbReference type="GO" id="GO:0016717">
    <property type="term" value="F:oxidoreductase activity, acting on paired donors, with oxidation of a pair of donors resulting in the reduction of molecular oxygen to two molecules of water"/>
    <property type="evidence" value="ECO:0007669"/>
    <property type="project" value="TreeGrafter"/>
</dbReference>
<evidence type="ECO:0000259" key="1">
    <source>
        <dbReference type="Pfam" id="PF00487"/>
    </source>
</evidence>
<sequence length="198" mass="23062">MPMLYCVLGIKTRLQDFYIIYTLQNSTIRVNRLSKKQLLIFVAGKTTHCIYRFLIPSLFMPWTSLLLCNLIGEIVGSYWLALIFQTSHVISEVEWPKPDPKDNMVHQDWAEMQVGTTQDYATDNWFWNVFTGALNHQTTHHLFPGVIQAHYPLITPIVRQTCKEFGVTYHYVDTIWEALSCHVNHLRTLGQTKESKDD</sequence>
<gene>
    <name evidence="2" type="ORF">GBAR_LOCUS9491</name>
</gene>
<evidence type="ECO:0000313" key="3">
    <source>
        <dbReference type="Proteomes" id="UP001174909"/>
    </source>
</evidence>
<keyword evidence="3" id="KW-1185">Reference proteome</keyword>
<reference evidence="2" key="1">
    <citation type="submission" date="2023-03" db="EMBL/GenBank/DDBJ databases">
        <authorList>
            <person name="Steffen K."/>
            <person name="Cardenas P."/>
        </authorList>
    </citation>
    <scope>NUCLEOTIDE SEQUENCE</scope>
</reference>
<dbReference type="PANTHER" id="PTHR19353:SF19">
    <property type="entry name" value="DELTA(5) FATTY ACID DESATURASE C-RELATED"/>
    <property type="match status" value="1"/>
</dbReference>
<proteinExistence type="predicted"/>
<accession>A0AA35RPF8</accession>
<dbReference type="Proteomes" id="UP001174909">
    <property type="component" value="Unassembled WGS sequence"/>
</dbReference>
<protein>
    <submittedName>
        <fullName evidence="2">Acyl-lipid (8-3)-desaturase</fullName>
    </submittedName>
</protein>
<dbReference type="PANTHER" id="PTHR19353">
    <property type="entry name" value="FATTY ACID DESATURASE 2"/>
    <property type="match status" value="1"/>
</dbReference>
<dbReference type="InterPro" id="IPR012171">
    <property type="entry name" value="Fatty_acid_desaturase"/>
</dbReference>
<name>A0AA35RPF8_GEOBA</name>
<dbReference type="EMBL" id="CASHTH010001433">
    <property type="protein sequence ID" value="CAI8015299.1"/>
    <property type="molecule type" value="Genomic_DNA"/>
</dbReference>
<dbReference type="AlphaFoldDB" id="A0AA35RPF8"/>
<dbReference type="GO" id="GO:0016020">
    <property type="term" value="C:membrane"/>
    <property type="evidence" value="ECO:0007669"/>
    <property type="project" value="TreeGrafter"/>
</dbReference>
<dbReference type="GO" id="GO:0008610">
    <property type="term" value="P:lipid biosynthetic process"/>
    <property type="evidence" value="ECO:0007669"/>
    <property type="project" value="UniProtKB-ARBA"/>
</dbReference>